<proteinExistence type="predicted"/>
<protein>
    <recommendedName>
        <fullName evidence="2">Diacylglycerol glucosyltransferase N-terminal domain-containing protein</fullName>
    </recommendedName>
</protein>
<sequence>MVKKVLLISASTGSGHIRAAQAIESAFKRVAPAVEVRHIDALDYTPKLFAGMYAKSYIAMAKRMPALWGYLYSKSD</sequence>
<evidence type="ECO:0000313" key="1">
    <source>
        <dbReference type="EMBL" id="GAF88100.1"/>
    </source>
</evidence>
<name>X0UHV9_9ZZZZ</name>
<gene>
    <name evidence="1" type="ORF">S01H1_29155</name>
</gene>
<dbReference type="SUPFAM" id="SSF52218">
    <property type="entry name" value="Flavoproteins"/>
    <property type="match status" value="1"/>
</dbReference>
<accession>X0UHV9</accession>
<reference evidence="1" key="1">
    <citation type="journal article" date="2014" name="Front. Microbiol.">
        <title>High frequency of phylogenetically diverse reductive dehalogenase-homologous genes in deep subseafloor sedimentary metagenomes.</title>
        <authorList>
            <person name="Kawai M."/>
            <person name="Futagami T."/>
            <person name="Toyoda A."/>
            <person name="Takaki Y."/>
            <person name="Nishi S."/>
            <person name="Hori S."/>
            <person name="Arai W."/>
            <person name="Tsubouchi T."/>
            <person name="Morono Y."/>
            <person name="Uchiyama I."/>
            <person name="Ito T."/>
            <person name="Fujiyama A."/>
            <person name="Inagaki F."/>
            <person name="Takami H."/>
        </authorList>
    </citation>
    <scope>NUCLEOTIDE SEQUENCE</scope>
    <source>
        <strain evidence="1">Expedition CK06-06</strain>
    </source>
</reference>
<organism evidence="1">
    <name type="scientific">marine sediment metagenome</name>
    <dbReference type="NCBI Taxonomy" id="412755"/>
    <lineage>
        <taxon>unclassified sequences</taxon>
        <taxon>metagenomes</taxon>
        <taxon>ecological metagenomes</taxon>
    </lineage>
</organism>
<dbReference type="EMBL" id="BARS01017861">
    <property type="protein sequence ID" value="GAF88100.1"/>
    <property type="molecule type" value="Genomic_DNA"/>
</dbReference>
<dbReference type="InterPro" id="IPR029039">
    <property type="entry name" value="Flavoprotein-like_sf"/>
</dbReference>
<comment type="caution">
    <text evidence="1">The sequence shown here is derived from an EMBL/GenBank/DDBJ whole genome shotgun (WGS) entry which is preliminary data.</text>
</comment>
<dbReference type="AlphaFoldDB" id="X0UHV9"/>
<feature type="non-terminal residue" evidence="1">
    <location>
        <position position="76"/>
    </location>
</feature>
<evidence type="ECO:0008006" key="2">
    <source>
        <dbReference type="Google" id="ProtNLM"/>
    </source>
</evidence>